<dbReference type="OrthoDB" id="25954at2"/>
<keyword evidence="4" id="KW-0408">Iron</keyword>
<evidence type="ECO:0000313" key="6">
    <source>
        <dbReference type="Proteomes" id="UP000277766"/>
    </source>
</evidence>
<dbReference type="InterPro" id="IPR001486">
    <property type="entry name" value="Hemoglobin_trunc"/>
</dbReference>
<proteinExistence type="predicted"/>
<reference evidence="5 6" key="1">
    <citation type="submission" date="2018-12" db="EMBL/GenBank/DDBJ databases">
        <title>Deinococcus radiophilus ATCC 27603 genome sequencing and assembly.</title>
        <authorList>
            <person name="Maclea K.S."/>
            <person name="Maynard C.R."/>
        </authorList>
    </citation>
    <scope>NUCLEOTIDE SEQUENCE [LARGE SCALE GENOMIC DNA]</scope>
    <source>
        <strain evidence="5 6">ATCC 27603</strain>
    </source>
</reference>
<keyword evidence="1" id="KW-0813">Transport</keyword>
<accession>A0A431VI38</accession>
<evidence type="ECO:0000256" key="3">
    <source>
        <dbReference type="ARBA" id="ARBA00022723"/>
    </source>
</evidence>
<dbReference type="Proteomes" id="UP000277766">
    <property type="component" value="Unassembled WGS sequence"/>
</dbReference>
<name>A0A431VI38_9DEIO</name>
<gene>
    <name evidence="5" type="ORF">EJ104_13395</name>
</gene>
<dbReference type="CDD" id="cd08916">
    <property type="entry name" value="TrHb3_P"/>
    <property type="match status" value="1"/>
</dbReference>
<dbReference type="Pfam" id="PF01152">
    <property type="entry name" value="Bac_globin"/>
    <property type="match status" value="1"/>
</dbReference>
<keyword evidence="6" id="KW-1185">Reference proteome</keyword>
<evidence type="ECO:0000256" key="2">
    <source>
        <dbReference type="ARBA" id="ARBA00022617"/>
    </source>
</evidence>
<dbReference type="EMBL" id="RXPE01000057">
    <property type="protein sequence ID" value="RTR19744.1"/>
    <property type="molecule type" value="Genomic_DNA"/>
</dbReference>
<comment type="caution">
    <text evidence="5">The sequence shown here is derived from an EMBL/GenBank/DDBJ whole genome shotgun (WGS) entry which is preliminary data.</text>
</comment>
<dbReference type="Gene3D" id="1.10.490.10">
    <property type="entry name" value="Globins"/>
    <property type="match status" value="1"/>
</dbReference>
<evidence type="ECO:0000256" key="1">
    <source>
        <dbReference type="ARBA" id="ARBA00022448"/>
    </source>
</evidence>
<dbReference type="InterPro" id="IPR012292">
    <property type="entry name" value="Globin/Proto"/>
</dbReference>
<dbReference type="InterPro" id="IPR009050">
    <property type="entry name" value="Globin-like_sf"/>
</dbReference>
<evidence type="ECO:0000313" key="5">
    <source>
        <dbReference type="EMBL" id="RTR19744.1"/>
    </source>
</evidence>
<dbReference type="RefSeq" id="WP_126353610.1">
    <property type="nucleotide sequence ID" value="NZ_JBHSVX010000006.1"/>
</dbReference>
<dbReference type="AlphaFoldDB" id="A0A431VI38"/>
<keyword evidence="3" id="KW-0479">Metal-binding</keyword>
<dbReference type="GO" id="GO:0046872">
    <property type="term" value="F:metal ion binding"/>
    <property type="evidence" value="ECO:0007669"/>
    <property type="project" value="UniProtKB-KW"/>
</dbReference>
<organism evidence="5 6">
    <name type="scientific">Deinococcus radiophilus</name>
    <dbReference type="NCBI Taxonomy" id="32062"/>
    <lineage>
        <taxon>Bacteria</taxon>
        <taxon>Thermotogati</taxon>
        <taxon>Deinococcota</taxon>
        <taxon>Deinococci</taxon>
        <taxon>Deinococcales</taxon>
        <taxon>Deinococcaceae</taxon>
        <taxon>Deinococcus</taxon>
    </lineage>
</organism>
<evidence type="ECO:0000256" key="4">
    <source>
        <dbReference type="ARBA" id="ARBA00023004"/>
    </source>
</evidence>
<protein>
    <submittedName>
        <fullName evidence="5">Group III truncated hemoglobin</fullName>
    </submittedName>
</protein>
<keyword evidence="2" id="KW-0349">Heme</keyword>
<dbReference type="GO" id="GO:0019825">
    <property type="term" value="F:oxygen binding"/>
    <property type="evidence" value="ECO:0007669"/>
    <property type="project" value="InterPro"/>
</dbReference>
<dbReference type="GO" id="GO:0020037">
    <property type="term" value="F:heme binding"/>
    <property type="evidence" value="ECO:0007669"/>
    <property type="project" value="InterPro"/>
</dbReference>
<dbReference type="SUPFAM" id="SSF46458">
    <property type="entry name" value="Globin-like"/>
    <property type="match status" value="1"/>
</dbReference>
<sequence length="154" mass="17067">MTQPIPLEGGQSTLFDRIGAPTLQALLWDFYGRVCQDPNIGPVFEGRIGPFPGAGWPLHLARIEGFWRSVTRGPGAYRGQPGQAHLGLGIRPEHFDRWLALWEATLRDHLPPPEADALLDTARRMRPTLERFAVRGEAPAGPRTWAGKEAAQEN</sequence>